<comment type="caution">
    <text evidence="3">The sequence shown here is derived from an EMBL/GenBank/DDBJ whole genome shotgun (WGS) entry which is preliminary data.</text>
</comment>
<evidence type="ECO:0008006" key="5">
    <source>
        <dbReference type="Google" id="ProtNLM"/>
    </source>
</evidence>
<gene>
    <name evidence="3" type="ORF">Q2T77_04145</name>
</gene>
<accession>A0ABT8S285</accession>
<evidence type="ECO:0000313" key="3">
    <source>
        <dbReference type="EMBL" id="MDO1531471.1"/>
    </source>
</evidence>
<evidence type="ECO:0000256" key="1">
    <source>
        <dbReference type="SAM" id="MobiDB-lite"/>
    </source>
</evidence>
<keyword evidence="2" id="KW-0812">Transmembrane</keyword>
<feature type="transmembrane region" description="Helical" evidence="2">
    <location>
        <begin position="12"/>
        <end position="35"/>
    </location>
</feature>
<protein>
    <recommendedName>
        <fullName evidence="5">DUF4352 domain-containing protein</fullName>
    </recommendedName>
</protein>
<keyword evidence="2" id="KW-0472">Membrane</keyword>
<feature type="region of interest" description="Disordered" evidence="1">
    <location>
        <begin position="45"/>
        <end position="71"/>
    </location>
</feature>
<proteinExistence type="predicted"/>
<dbReference type="EMBL" id="JAUKVY010000002">
    <property type="protein sequence ID" value="MDO1531471.1"/>
    <property type="molecule type" value="Genomic_DNA"/>
</dbReference>
<sequence>MSDEEKPRRWWQTLPGVITSLTAAVTAVAGLIVAVRQAGWIGPPSPPAATQSSAQVPAAPPVPSAPPTSGAAARAVELPALRDYTLGPGSGNVTFTLLQAELSPQTAEQEALTIRLRLTNHGNYDTNFWDRSFRWSVGGVPMAPDGGLNELVPARSAKEGRVNFVIPRGSPDGKLEISYGDDRTEIPLALGAAR</sequence>
<name>A0ABT8S285_9BURK</name>
<evidence type="ECO:0000313" key="4">
    <source>
        <dbReference type="Proteomes" id="UP001169027"/>
    </source>
</evidence>
<evidence type="ECO:0000256" key="2">
    <source>
        <dbReference type="SAM" id="Phobius"/>
    </source>
</evidence>
<feature type="compositionally biased region" description="Low complexity" evidence="1">
    <location>
        <begin position="48"/>
        <end position="57"/>
    </location>
</feature>
<reference evidence="3" key="1">
    <citation type="submission" date="2023-06" db="EMBL/GenBank/DDBJ databases">
        <authorList>
            <person name="Jiang Y."/>
            <person name="Liu Q."/>
        </authorList>
    </citation>
    <scope>NUCLEOTIDE SEQUENCE</scope>
    <source>
        <strain evidence="3">CGMCC 1.12090</strain>
    </source>
</reference>
<dbReference type="RefSeq" id="WP_301804288.1">
    <property type="nucleotide sequence ID" value="NZ_JAUJZH010000002.1"/>
</dbReference>
<dbReference type="Proteomes" id="UP001169027">
    <property type="component" value="Unassembled WGS sequence"/>
</dbReference>
<keyword evidence="2" id="KW-1133">Transmembrane helix</keyword>
<organism evidence="3 4">
    <name type="scientific">Variovorax ginsengisoli</name>
    <dbReference type="NCBI Taxonomy" id="363844"/>
    <lineage>
        <taxon>Bacteria</taxon>
        <taxon>Pseudomonadati</taxon>
        <taxon>Pseudomonadota</taxon>
        <taxon>Betaproteobacteria</taxon>
        <taxon>Burkholderiales</taxon>
        <taxon>Comamonadaceae</taxon>
        <taxon>Variovorax</taxon>
    </lineage>
</organism>
<keyword evidence="4" id="KW-1185">Reference proteome</keyword>